<dbReference type="RefSeq" id="WP_244356525.1">
    <property type="nucleotide sequence ID" value="NZ_JAJNNZ010000004.1"/>
</dbReference>
<sequence>MELFVPSVNWESAFARFYQDFVQNDIDNANYYREGVSNFAGYWIDCNR</sequence>
<evidence type="ECO:0000313" key="1">
    <source>
        <dbReference type="EMBL" id="MCJ2376721.1"/>
    </source>
</evidence>
<reference evidence="1" key="1">
    <citation type="submission" date="2021-11" db="EMBL/GenBank/DDBJ databases">
        <title>Vibrio ZSDE26 sp. nov. and Vibrio ZSDZ34 sp. nov., isolated from coastal seawater in Qingdao.</title>
        <authorList>
            <person name="Zhang P."/>
        </authorList>
    </citation>
    <scope>NUCLEOTIDE SEQUENCE</scope>
    <source>
        <strain evidence="1">ZSDZ34</strain>
    </source>
</reference>
<comment type="caution">
    <text evidence="1">The sequence shown here is derived from an EMBL/GenBank/DDBJ whole genome shotgun (WGS) entry which is preliminary data.</text>
</comment>
<organism evidence="1 2">
    <name type="scientific">Vibrio gelatinilyticus</name>
    <dbReference type="NCBI Taxonomy" id="2893468"/>
    <lineage>
        <taxon>Bacteria</taxon>
        <taxon>Pseudomonadati</taxon>
        <taxon>Pseudomonadota</taxon>
        <taxon>Gammaproteobacteria</taxon>
        <taxon>Vibrionales</taxon>
        <taxon>Vibrionaceae</taxon>
        <taxon>Vibrio</taxon>
    </lineage>
</organism>
<dbReference type="AlphaFoldDB" id="A0A9X2AW11"/>
<keyword evidence="2" id="KW-1185">Reference proteome</keyword>
<name>A0A9X2AW11_9VIBR</name>
<proteinExistence type="predicted"/>
<evidence type="ECO:0000313" key="2">
    <source>
        <dbReference type="Proteomes" id="UP001139488"/>
    </source>
</evidence>
<accession>A0A9X2AW11</accession>
<dbReference type="Proteomes" id="UP001139488">
    <property type="component" value="Unassembled WGS sequence"/>
</dbReference>
<gene>
    <name evidence="1" type="ORF">LNL84_07705</name>
</gene>
<protein>
    <submittedName>
        <fullName evidence="1">Uncharacterized protein</fullName>
    </submittedName>
</protein>
<dbReference type="EMBL" id="JAJNNZ010000004">
    <property type="protein sequence ID" value="MCJ2376721.1"/>
    <property type="molecule type" value="Genomic_DNA"/>
</dbReference>